<gene>
    <name evidence="1" type="ORF">TorRG33x02_083180</name>
</gene>
<name>A0A2P5FDC2_TREOI</name>
<dbReference type="EMBL" id="JXTC01000042">
    <property type="protein sequence ID" value="PON95795.1"/>
    <property type="molecule type" value="Genomic_DNA"/>
</dbReference>
<dbReference type="AlphaFoldDB" id="A0A2P5FDC2"/>
<protein>
    <submittedName>
        <fullName evidence="1">Uncharacterized protein</fullName>
    </submittedName>
</protein>
<dbReference type="InParanoid" id="A0A2P5FDC2"/>
<feature type="non-terminal residue" evidence="1">
    <location>
        <position position="125"/>
    </location>
</feature>
<accession>A0A2P5FDC2</accession>
<keyword evidence="2" id="KW-1185">Reference proteome</keyword>
<sequence length="125" mass="14324">NAVKKRRRNLDKTQGQAFSCRLRFMPSLSFIRLEDTGAENRHFVQAEFDERIDSGAYFGSMIDGGSSARSSKYNPQSHMSSTRGVRGLMDRFIMNLDDDDEDVKNKAAPIQWNSKEIWNQVCLDI</sequence>
<comment type="caution">
    <text evidence="1">The sequence shown here is derived from an EMBL/GenBank/DDBJ whole genome shotgun (WGS) entry which is preliminary data.</text>
</comment>
<proteinExistence type="predicted"/>
<reference evidence="2" key="1">
    <citation type="submission" date="2016-06" db="EMBL/GenBank/DDBJ databases">
        <title>Parallel loss of symbiosis genes in relatives of nitrogen-fixing non-legume Parasponia.</title>
        <authorList>
            <person name="Van Velzen R."/>
            <person name="Holmer R."/>
            <person name="Bu F."/>
            <person name="Rutten L."/>
            <person name="Van Zeijl A."/>
            <person name="Liu W."/>
            <person name="Santuari L."/>
            <person name="Cao Q."/>
            <person name="Sharma T."/>
            <person name="Shen D."/>
            <person name="Roswanjaya Y."/>
            <person name="Wardhani T."/>
            <person name="Kalhor M.S."/>
            <person name="Jansen J."/>
            <person name="Van den Hoogen J."/>
            <person name="Gungor B."/>
            <person name="Hartog M."/>
            <person name="Hontelez J."/>
            <person name="Verver J."/>
            <person name="Yang W.-C."/>
            <person name="Schijlen E."/>
            <person name="Repin R."/>
            <person name="Schilthuizen M."/>
            <person name="Schranz E."/>
            <person name="Heidstra R."/>
            <person name="Miyata K."/>
            <person name="Fedorova E."/>
            <person name="Kohlen W."/>
            <person name="Bisseling T."/>
            <person name="Smit S."/>
            <person name="Geurts R."/>
        </authorList>
    </citation>
    <scope>NUCLEOTIDE SEQUENCE [LARGE SCALE GENOMIC DNA]</scope>
    <source>
        <strain evidence="2">cv. RG33-2</strain>
    </source>
</reference>
<evidence type="ECO:0000313" key="1">
    <source>
        <dbReference type="EMBL" id="PON95795.1"/>
    </source>
</evidence>
<evidence type="ECO:0000313" key="2">
    <source>
        <dbReference type="Proteomes" id="UP000237000"/>
    </source>
</evidence>
<dbReference type="Proteomes" id="UP000237000">
    <property type="component" value="Unassembled WGS sequence"/>
</dbReference>
<organism evidence="1 2">
    <name type="scientific">Trema orientale</name>
    <name type="common">Charcoal tree</name>
    <name type="synonym">Celtis orientalis</name>
    <dbReference type="NCBI Taxonomy" id="63057"/>
    <lineage>
        <taxon>Eukaryota</taxon>
        <taxon>Viridiplantae</taxon>
        <taxon>Streptophyta</taxon>
        <taxon>Embryophyta</taxon>
        <taxon>Tracheophyta</taxon>
        <taxon>Spermatophyta</taxon>
        <taxon>Magnoliopsida</taxon>
        <taxon>eudicotyledons</taxon>
        <taxon>Gunneridae</taxon>
        <taxon>Pentapetalae</taxon>
        <taxon>rosids</taxon>
        <taxon>fabids</taxon>
        <taxon>Rosales</taxon>
        <taxon>Cannabaceae</taxon>
        <taxon>Trema</taxon>
    </lineage>
</organism>
<dbReference type="OrthoDB" id="1679603at2759"/>
<feature type="non-terminal residue" evidence="1">
    <location>
        <position position="1"/>
    </location>
</feature>